<dbReference type="InterPro" id="IPR009908">
    <property type="entry name" value="Methylamine_util_MauE"/>
</dbReference>
<evidence type="ECO:0000256" key="5">
    <source>
        <dbReference type="SAM" id="Phobius"/>
    </source>
</evidence>
<keyword evidence="4 5" id="KW-0472">Membrane</keyword>
<keyword evidence="8" id="KW-1185">Reference proteome</keyword>
<evidence type="ECO:0000313" key="7">
    <source>
        <dbReference type="EMBL" id="PEN12841.1"/>
    </source>
</evidence>
<dbReference type="Pfam" id="PF07291">
    <property type="entry name" value="MauE"/>
    <property type="match status" value="1"/>
</dbReference>
<feature type="transmembrane region" description="Helical" evidence="5">
    <location>
        <begin position="124"/>
        <end position="143"/>
    </location>
</feature>
<gene>
    <name evidence="7" type="ORF">CRI94_12615</name>
</gene>
<dbReference type="Proteomes" id="UP000220102">
    <property type="component" value="Unassembled WGS sequence"/>
</dbReference>
<feature type="transmembrane region" description="Helical" evidence="5">
    <location>
        <begin position="12"/>
        <end position="30"/>
    </location>
</feature>
<organism evidence="7 8">
    <name type="scientific">Longibacter salinarum</name>
    <dbReference type="NCBI Taxonomy" id="1850348"/>
    <lineage>
        <taxon>Bacteria</taxon>
        <taxon>Pseudomonadati</taxon>
        <taxon>Rhodothermota</taxon>
        <taxon>Rhodothermia</taxon>
        <taxon>Rhodothermales</taxon>
        <taxon>Salisaetaceae</taxon>
        <taxon>Longibacter</taxon>
    </lineage>
</organism>
<comment type="caution">
    <text evidence="7">The sequence shown here is derived from an EMBL/GenBank/DDBJ whole genome shotgun (WGS) entry which is preliminary data.</text>
</comment>
<evidence type="ECO:0000259" key="6">
    <source>
        <dbReference type="Pfam" id="PF07291"/>
    </source>
</evidence>
<proteinExistence type="predicted"/>
<name>A0A2A8CW55_9BACT</name>
<evidence type="ECO:0000256" key="2">
    <source>
        <dbReference type="ARBA" id="ARBA00022692"/>
    </source>
</evidence>
<keyword evidence="3 5" id="KW-1133">Transmembrane helix</keyword>
<dbReference type="EMBL" id="PDEQ01000006">
    <property type="protein sequence ID" value="PEN12841.1"/>
    <property type="molecule type" value="Genomic_DNA"/>
</dbReference>
<feature type="transmembrane region" description="Helical" evidence="5">
    <location>
        <begin position="80"/>
        <end position="99"/>
    </location>
</feature>
<comment type="subcellular location">
    <subcellularLocation>
        <location evidence="1">Membrane</location>
        <topology evidence="1">Multi-pass membrane protein</topology>
    </subcellularLocation>
</comment>
<feature type="domain" description="Methylamine utilisation protein MauE" evidence="6">
    <location>
        <begin position="12"/>
        <end position="139"/>
    </location>
</feature>
<sequence>MSTSLTRIGRIAVRFLLGLVLLLSGIGKLLDPTGAESLVGVVMGADSVFVDYATLIVYLVTLSELVLVGWLAWGRHLMAAFTATFVLVAIFTFVVGSIVMSDQVVATCGCFGALGLDLSAEGTLVRNLVLLAIILTGILLTDASQKAEA</sequence>
<dbReference type="GO" id="GO:0016020">
    <property type="term" value="C:membrane"/>
    <property type="evidence" value="ECO:0007669"/>
    <property type="project" value="UniProtKB-SubCell"/>
</dbReference>
<keyword evidence="2 5" id="KW-0812">Transmembrane</keyword>
<protein>
    <recommendedName>
        <fullName evidence="6">Methylamine utilisation protein MauE domain-containing protein</fullName>
    </recommendedName>
</protein>
<accession>A0A2A8CW55</accession>
<evidence type="ECO:0000313" key="8">
    <source>
        <dbReference type="Proteomes" id="UP000220102"/>
    </source>
</evidence>
<dbReference type="GO" id="GO:0030416">
    <property type="term" value="P:methylamine metabolic process"/>
    <property type="evidence" value="ECO:0007669"/>
    <property type="project" value="InterPro"/>
</dbReference>
<evidence type="ECO:0000256" key="4">
    <source>
        <dbReference type="ARBA" id="ARBA00023136"/>
    </source>
</evidence>
<evidence type="ECO:0000256" key="1">
    <source>
        <dbReference type="ARBA" id="ARBA00004141"/>
    </source>
</evidence>
<dbReference type="AlphaFoldDB" id="A0A2A8CW55"/>
<feature type="transmembrane region" description="Helical" evidence="5">
    <location>
        <begin position="50"/>
        <end position="73"/>
    </location>
</feature>
<dbReference type="RefSeq" id="WP_098076265.1">
    <property type="nucleotide sequence ID" value="NZ_PDEQ01000006.1"/>
</dbReference>
<dbReference type="OrthoDB" id="1524781at2"/>
<reference evidence="7 8" key="1">
    <citation type="submission" date="2017-10" db="EMBL/GenBank/DDBJ databases">
        <title>Draft genome of Longibacter Salinarum.</title>
        <authorList>
            <person name="Goh K.M."/>
            <person name="Shamsir M.S."/>
            <person name="Lim S.W."/>
        </authorList>
    </citation>
    <scope>NUCLEOTIDE SEQUENCE [LARGE SCALE GENOMIC DNA]</scope>
    <source>
        <strain evidence="7 8">KCTC 52045</strain>
    </source>
</reference>
<evidence type="ECO:0000256" key="3">
    <source>
        <dbReference type="ARBA" id="ARBA00022989"/>
    </source>
</evidence>